<keyword evidence="1" id="KW-1185">Reference proteome</keyword>
<dbReference type="PaxDb" id="121845-A0A3Q0IPB8"/>
<dbReference type="RefSeq" id="XP_026678077.1">
    <property type="nucleotide sequence ID" value="XM_026822276.1"/>
</dbReference>
<dbReference type="SUPFAM" id="SSF117916">
    <property type="entry name" value="Fe-S cluster assembly (FSCA) domain-like"/>
    <property type="match status" value="1"/>
</dbReference>
<dbReference type="STRING" id="121845.A0A3Q0IPB8"/>
<dbReference type="GeneID" id="103507415"/>
<organism evidence="1 2">
    <name type="scientific">Diaphorina citri</name>
    <name type="common">Asian citrus psyllid</name>
    <dbReference type="NCBI Taxonomy" id="121845"/>
    <lineage>
        <taxon>Eukaryota</taxon>
        <taxon>Metazoa</taxon>
        <taxon>Ecdysozoa</taxon>
        <taxon>Arthropoda</taxon>
        <taxon>Hexapoda</taxon>
        <taxon>Insecta</taxon>
        <taxon>Pterygota</taxon>
        <taxon>Neoptera</taxon>
        <taxon>Paraneoptera</taxon>
        <taxon>Hemiptera</taxon>
        <taxon>Sternorrhyncha</taxon>
        <taxon>Psylloidea</taxon>
        <taxon>Psyllidae</taxon>
        <taxon>Diaphorininae</taxon>
        <taxon>Diaphorina</taxon>
    </lineage>
</organism>
<dbReference type="KEGG" id="dci:103507415"/>
<accession>A0A3Q0IPB8</accession>
<dbReference type="Gene3D" id="3.30.300.130">
    <property type="entry name" value="Fe-S cluster assembly (FSCA)"/>
    <property type="match status" value="1"/>
</dbReference>
<dbReference type="InterPro" id="IPR034904">
    <property type="entry name" value="FSCA_dom_sf"/>
</dbReference>
<evidence type="ECO:0000313" key="2">
    <source>
        <dbReference type="RefSeq" id="XP_026678077.1"/>
    </source>
</evidence>
<dbReference type="AlphaFoldDB" id="A0A3Q0IPB8"/>
<gene>
    <name evidence="2" type="primary">LOC103507415</name>
</gene>
<dbReference type="Proteomes" id="UP000079169">
    <property type="component" value="Unplaced"/>
</dbReference>
<protein>
    <submittedName>
        <fullName evidence="2">Protein AE7-like 1</fullName>
    </submittedName>
</protein>
<reference evidence="2" key="1">
    <citation type="submission" date="2025-08" db="UniProtKB">
        <authorList>
            <consortium name="RefSeq"/>
        </authorList>
    </citation>
    <scope>IDENTIFICATION</scope>
</reference>
<proteinExistence type="predicted"/>
<sequence>MIISSINTLSKPVVPELLSGDPEYEAKKQELRETIYDCIKNIKDPEKPATLEDLNVVYEEGVKVIFHFFYPDIKPNQMNIPTLY</sequence>
<name>A0A3Q0IPB8_DIACI</name>
<evidence type="ECO:0000313" key="1">
    <source>
        <dbReference type="Proteomes" id="UP000079169"/>
    </source>
</evidence>